<evidence type="ECO:0000313" key="1">
    <source>
        <dbReference type="EMBL" id="KIO03163.1"/>
    </source>
</evidence>
<feature type="non-terminal residue" evidence="1">
    <location>
        <position position="1"/>
    </location>
</feature>
<proteinExistence type="predicted"/>
<feature type="non-terminal residue" evidence="1">
    <location>
        <position position="97"/>
    </location>
</feature>
<reference evidence="2" key="2">
    <citation type="submission" date="2015-01" db="EMBL/GenBank/DDBJ databases">
        <title>Evolutionary Origins and Diversification of the Mycorrhizal Mutualists.</title>
        <authorList>
            <consortium name="DOE Joint Genome Institute"/>
            <consortium name="Mycorrhizal Genomics Consortium"/>
            <person name="Kohler A."/>
            <person name="Kuo A."/>
            <person name="Nagy L.G."/>
            <person name="Floudas D."/>
            <person name="Copeland A."/>
            <person name="Barry K.W."/>
            <person name="Cichocki N."/>
            <person name="Veneault-Fourrey C."/>
            <person name="LaButti K."/>
            <person name="Lindquist E.A."/>
            <person name="Lipzen A."/>
            <person name="Lundell T."/>
            <person name="Morin E."/>
            <person name="Murat C."/>
            <person name="Riley R."/>
            <person name="Ohm R."/>
            <person name="Sun H."/>
            <person name="Tunlid A."/>
            <person name="Henrissat B."/>
            <person name="Grigoriev I.V."/>
            <person name="Hibbett D.S."/>
            <person name="Martin F."/>
        </authorList>
    </citation>
    <scope>NUCLEOTIDE SEQUENCE [LARGE SCALE GENOMIC DNA]</scope>
    <source>
        <strain evidence="2">Marx 270</strain>
    </source>
</reference>
<keyword evidence="2" id="KW-1185">Reference proteome</keyword>
<accession>A0A0C3J259</accession>
<dbReference type="InParanoid" id="A0A0C3J259"/>
<dbReference type="EMBL" id="KN831978">
    <property type="protein sequence ID" value="KIO03163.1"/>
    <property type="molecule type" value="Genomic_DNA"/>
</dbReference>
<dbReference type="Proteomes" id="UP000054217">
    <property type="component" value="Unassembled WGS sequence"/>
</dbReference>
<sequence length="97" mass="10660">AGLPRALVHKESNIHFLATSNIAPPLEMLDGIVAQLEHAQMHGIWAWDIEAREMVLMIPAILAMLGDNPMQSELACHVGLQGKFFCRNCWVQGVGAE</sequence>
<reference evidence="1 2" key="1">
    <citation type="submission" date="2014-04" db="EMBL/GenBank/DDBJ databases">
        <authorList>
            <consortium name="DOE Joint Genome Institute"/>
            <person name="Kuo A."/>
            <person name="Kohler A."/>
            <person name="Costa M.D."/>
            <person name="Nagy L.G."/>
            <person name="Floudas D."/>
            <person name="Copeland A."/>
            <person name="Barry K.W."/>
            <person name="Cichocki N."/>
            <person name="Veneault-Fourrey C."/>
            <person name="LaButti K."/>
            <person name="Lindquist E.A."/>
            <person name="Lipzen A."/>
            <person name="Lundell T."/>
            <person name="Morin E."/>
            <person name="Murat C."/>
            <person name="Sun H."/>
            <person name="Tunlid A."/>
            <person name="Henrissat B."/>
            <person name="Grigoriev I.V."/>
            <person name="Hibbett D.S."/>
            <person name="Martin F."/>
            <person name="Nordberg H.P."/>
            <person name="Cantor M.N."/>
            <person name="Hua S.X."/>
        </authorList>
    </citation>
    <scope>NUCLEOTIDE SEQUENCE [LARGE SCALE GENOMIC DNA]</scope>
    <source>
        <strain evidence="1 2">Marx 270</strain>
    </source>
</reference>
<organism evidence="1 2">
    <name type="scientific">Pisolithus tinctorius Marx 270</name>
    <dbReference type="NCBI Taxonomy" id="870435"/>
    <lineage>
        <taxon>Eukaryota</taxon>
        <taxon>Fungi</taxon>
        <taxon>Dikarya</taxon>
        <taxon>Basidiomycota</taxon>
        <taxon>Agaricomycotina</taxon>
        <taxon>Agaricomycetes</taxon>
        <taxon>Agaricomycetidae</taxon>
        <taxon>Boletales</taxon>
        <taxon>Sclerodermatineae</taxon>
        <taxon>Pisolithaceae</taxon>
        <taxon>Pisolithus</taxon>
    </lineage>
</organism>
<dbReference type="AlphaFoldDB" id="A0A0C3J259"/>
<protein>
    <submittedName>
        <fullName evidence="1">Uncharacterized protein</fullName>
    </submittedName>
</protein>
<dbReference type="OrthoDB" id="2246127at2759"/>
<dbReference type="HOGENOM" id="CLU_2405431_0_0_1"/>
<dbReference type="STRING" id="870435.A0A0C3J259"/>
<evidence type="ECO:0000313" key="2">
    <source>
        <dbReference type="Proteomes" id="UP000054217"/>
    </source>
</evidence>
<gene>
    <name evidence="1" type="ORF">M404DRAFT_76593</name>
</gene>
<name>A0A0C3J259_PISTI</name>